<dbReference type="CDD" id="cd23767">
    <property type="entry name" value="IQCD"/>
    <property type="match status" value="1"/>
</dbReference>
<dbReference type="InterPro" id="IPR001841">
    <property type="entry name" value="Znf_RING"/>
</dbReference>
<dbReference type="InterPro" id="IPR000048">
    <property type="entry name" value="IQ_motif_EF-hand-BS"/>
</dbReference>
<feature type="region of interest" description="Disordered" evidence="5">
    <location>
        <begin position="31"/>
        <end position="66"/>
    </location>
</feature>
<dbReference type="PROSITE" id="PS50096">
    <property type="entry name" value="IQ"/>
    <property type="match status" value="1"/>
</dbReference>
<dbReference type="InterPro" id="IPR027370">
    <property type="entry name" value="Znf-RING_euk"/>
</dbReference>
<dbReference type="SMART" id="SM00015">
    <property type="entry name" value="IQ"/>
    <property type="match status" value="1"/>
</dbReference>
<feature type="domain" description="RING-type" evidence="6">
    <location>
        <begin position="112"/>
        <end position="154"/>
    </location>
</feature>
<proteinExistence type="predicted"/>
<dbReference type="Proteomes" id="UP000472263">
    <property type="component" value="Chromosome 20"/>
</dbReference>
<keyword evidence="1" id="KW-0479">Metal-binding</keyword>
<dbReference type="GeneTree" id="ENSGT00390000003759"/>
<dbReference type="Gene3D" id="3.30.40.10">
    <property type="entry name" value="Zinc/RING finger domain, C3HC4 (zinc finger)"/>
    <property type="match status" value="2"/>
</dbReference>
<keyword evidence="2 4" id="KW-0863">Zinc-finger</keyword>
<dbReference type="InterPro" id="IPR018957">
    <property type="entry name" value="Znf_C3HC4_RING-type"/>
</dbReference>
<gene>
    <name evidence="7" type="primary">RNF32</name>
    <name evidence="7" type="synonym">rnf32</name>
</gene>
<feature type="domain" description="RING-type" evidence="6">
    <location>
        <begin position="278"/>
        <end position="332"/>
    </location>
</feature>
<reference evidence="7" key="1">
    <citation type="submission" date="2019-06" db="EMBL/GenBank/DDBJ databases">
        <authorList>
            <consortium name="Wellcome Sanger Institute Data Sharing"/>
        </authorList>
    </citation>
    <scope>NUCLEOTIDE SEQUENCE [LARGE SCALE GENOMIC DNA]</scope>
</reference>
<reference evidence="7" key="2">
    <citation type="submission" date="2025-08" db="UniProtKB">
        <authorList>
            <consortium name="Ensembl"/>
        </authorList>
    </citation>
    <scope>IDENTIFICATION</scope>
</reference>
<keyword evidence="3" id="KW-0862">Zinc</keyword>
<dbReference type="InterPro" id="IPR013083">
    <property type="entry name" value="Znf_RING/FYVE/PHD"/>
</dbReference>
<dbReference type="PROSITE" id="PS50089">
    <property type="entry name" value="ZF_RING_2"/>
    <property type="match status" value="2"/>
</dbReference>
<dbReference type="CDD" id="cd16678">
    <property type="entry name" value="RING-H2_RNF32_rpt2"/>
    <property type="match status" value="1"/>
</dbReference>
<evidence type="ECO:0000256" key="4">
    <source>
        <dbReference type="PROSITE-ProRule" id="PRU00175"/>
    </source>
</evidence>
<feature type="compositionally biased region" description="Basic and acidic residues" evidence="5">
    <location>
        <begin position="48"/>
        <end position="58"/>
    </location>
</feature>
<evidence type="ECO:0000259" key="6">
    <source>
        <dbReference type="PROSITE" id="PS50089"/>
    </source>
</evidence>
<name>A0A667YMH0_9TELE</name>
<keyword evidence="8" id="KW-1185">Reference proteome</keyword>
<dbReference type="GO" id="GO:0008270">
    <property type="term" value="F:zinc ion binding"/>
    <property type="evidence" value="ECO:0007669"/>
    <property type="project" value="UniProtKB-KW"/>
</dbReference>
<dbReference type="SUPFAM" id="SSF57850">
    <property type="entry name" value="RING/U-box"/>
    <property type="match status" value="2"/>
</dbReference>
<dbReference type="Pfam" id="PF00612">
    <property type="entry name" value="IQ"/>
    <property type="match status" value="1"/>
</dbReference>
<evidence type="ECO:0000313" key="7">
    <source>
        <dbReference type="Ensembl" id="ENSMMDP00005022381.1"/>
    </source>
</evidence>
<accession>A0A667YMH0</accession>
<reference evidence="7" key="3">
    <citation type="submission" date="2025-09" db="UniProtKB">
        <authorList>
            <consortium name="Ensembl"/>
        </authorList>
    </citation>
    <scope>IDENTIFICATION</scope>
</reference>
<sequence>MPLEIAITAAALQDHMARSLDALCYDPRKARCSGRAPTNSRSTRGRRRAGDKGLHERDGQEEEEYVLDPDPPRLTLAQRMGLVTPPPRRLTEDEWTRVKARSTEQGESAQPCAICREEFHLQPQVLLSCSHVFHRACLRAFEKYSGRKCCAMCRKEQYETRVIYDGARHFRNRCATRIQAFWRGYVARKWYRNARKTICPKDKDLRRKFFEAKLQELNDSFVRYCHTDVEAFLSDIDRSLSSSRRVFHQLERKHVSDSQESDLDRIQSQVLLRDVQDCPICLTALCRPSTGTKQQGSRRTLLLSCSHLFHQPCLETFEALHVDSRPTCPMCRSEYSKRLLLSKFVHFAK</sequence>
<dbReference type="AlphaFoldDB" id="A0A667YMH0"/>
<dbReference type="CDD" id="cd16677">
    <property type="entry name" value="RING-H2_RNF32_rpt1"/>
    <property type="match status" value="1"/>
</dbReference>
<evidence type="ECO:0000256" key="1">
    <source>
        <dbReference type="ARBA" id="ARBA00022723"/>
    </source>
</evidence>
<dbReference type="Pfam" id="PF00097">
    <property type="entry name" value="zf-C3HC4"/>
    <property type="match status" value="1"/>
</dbReference>
<dbReference type="Pfam" id="PF13445">
    <property type="entry name" value="zf-RING_UBOX"/>
    <property type="match status" value="1"/>
</dbReference>
<evidence type="ECO:0000313" key="8">
    <source>
        <dbReference type="Proteomes" id="UP000472263"/>
    </source>
</evidence>
<dbReference type="PANTHER" id="PTHR14991:SF0">
    <property type="entry name" value="RING FINGER PROTEIN 32"/>
    <property type="match status" value="1"/>
</dbReference>
<organism evidence="7 8">
    <name type="scientific">Myripristis murdjan</name>
    <name type="common">pinecone soldierfish</name>
    <dbReference type="NCBI Taxonomy" id="586833"/>
    <lineage>
        <taxon>Eukaryota</taxon>
        <taxon>Metazoa</taxon>
        <taxon>Chordata</taxon>
        <taxon>Craniata</taxon>
        <taxon>Vertebrata</taxon>
        <taxon>Euteleostomi</taxon>
        <taxon>Actinopterygii</taxon>
        <taxon>Neopterygii</taxon>
        <taxon>Teleostei</taxon>
        <taxon>Neoteleostei</taxon>
        <taxon>Acanthomorphata</taxon>
        <taxon>Holocentriformes</taxon>
        <taxon>Holocentridae</taxon>
        <taxon>Myripristis</taxon>
    </lineage>
</organism>
<dbReference type="Ensembl" id="ENSMMDT00005022877.1">
    <property type="protein sequence ID" value="ENSMMDP00005022381.1"/>
    <property type="gene ID" value="ENSMMDG00005010870.1"/>
</dbReference>
<protein>
    <submittedName>
        <fullName evidence="7">Ring finger protein 32</fullName>
    </submittedName>
</protein>
<evidence type="ECO:0000256" key="2">
    <source>
        <dbReference type="ARBA" id="ARBA00022771"/>
    </source>
</evidence>
<dbReference type="PANTHER" id="PTHR14991">
    <property type="entry name" value="RING FINGER PROTEIN 32"/>
    <property type="match status" value="1"/>
</dbReference>
<evidence type="ECO:0000256" key="3">
    <source>
        <dbReference type="ARBA" id="ARBA00022833"/>
    </source>
</evidence>
<dbReference type="SMART" id="SM00184">
    <property type="entry name" value="RING"/>
    <property type="match status" value="2"/>
</dbReference>
<evidence type="ECO:0000256" key="5">
    <source>
        <dbReference type="SAM" id="MobiDB-lite"/>
    </source>
</evidence>
<dbReference type="InParanoid" id="A0A667YMH0"/>
<dbReference type="InterPro" id="IPR042862">
    <property type="entry name" value="RNF32"/>
</dbReference>